<evidence type="ECO:0008006" key="2">
    <source>
        <dbReference type="Google" id="ProtNLM"/>
    </source>
</evidence>
<dbReference type="SUPFAM" id="SSF55608">
    <property type="entry name" value="Homing endonucleases"/>
    <property type="match status" value="1"/>
</dbReference>
<dbReference type="InterPro" id="IPR027434">
    <property type="entry name" value="Homing_endonucl"/>
</dbReference>
<proteinExistence type="predicted"/>
<dbReference type="AlphaFoldDB" id="A0A0F8WX76"/>
<dbReference type="Gene3D" id="3.10.28.10">
    <property type="entry name" value="Homing endonucleases"/>
    <property type="match status" value="1"/>
</dbReference>
<name>A0A0F8WX76_9ZZZZ</name>
<sequence length="166" mass="18671">MSKALLTRLKNGLSETTLAYVAGVIEGDGTISLSGLADATVAVTNGNLRLLEWLERSIGGWVAEKSSPSQLGRSPQFQWKLRASDAARFCRLILPYLVGKKRQAELVVDGLDLKRQFRGRKPALIRRRLTEIGEECRWWNRQGWRADNTEEVPEHDSVPAQMELVK</sequence>
<reference evidence="1" key="1">
    <citation type="journal article" date="2015" name="Nature">
        <title>Complex archaea that bridge the gap between prokaryotes and eukaryotes.</title>
        <authorList>
            <person name="Spang A."/>
            <person name="Saw J.H."/>
            <person name="Jorgensen S.L."/>
            <person name="Zaremba-Niedzwiedzka K."/>
            <person name="Martijn J."/>
            <person name="Lind A.E."/>
            <person name="van Eijk R."/>
            <person name="Schleper C."/>
            <person name="Guy L."/>
            <person name="Ettema T.J."/>
        </authorList>
    </citation>
    <scope>NUCLEOTIDE SEQUENCE</scope>
</reference>
<accession>A0A0F8WX76</accession>
<comment type="caution">
    <text evidence="1">The sequence shown here is derived from an EMBL/GenBank/DDBJ whole genome shotgun (WGS) entry which is preliminary data.</text>
</comment>
<organism evidence="1">
    <name type="scientific">marine sediment metagenome</name>
    <dbReference type="NCBI Taxonomy" id="412755"/>
    <lineage>
        <taxon>unclassified sequences</taxon>
        <taxon>metagenomes</taxon>
        <taxon>ecological metagenomes</taxon>
    </lineage>
</organism>
<protein>
    <recommendedName>
        <fullName evidence="2">Homing endonuclease LAGLIDADG domain-containing protein</fullName>
    </recommendedName>
</protein>
<dbReference type="EMBL" id="LAZR01066707">
    <property type="protein sequence ID" value="KKK53040.1"/>
    <property type="molecule type" value="Genomic_DNA"/>
</dbReference>
<evidence type="ECO:0000313" key="1">
    <source>
        <dbReference type="EMBL" id="KKK53040.1"/>
    </source>
</evidence>
<gene>
    <name evidence="1" type="ORF">LCGC14_3098770</name>
</gene>